<dbReference type="InterPro" id="IPR033116">
    <property type="entry name" value="TRYPSIN_SER"/>
</dbReference>
<dbReference type="PANTHER" id="PTHR24256">
    <property type="entry name" value="TRYPTASE-RELATED"/>
    <property type="match status" value="1"/>
</dbReference>
<accession>A0A8X6NB72</accession>
<dbReference type="PRINTS" id="PR00722">
    <property type="entry name" value="CHYMOTRYPSIN"/>
</dbReference>
<gene>
    <name evidence="4" type="primary">Sb</name>
    <name evidence="4" type="ORF">NPIL_644941</name>
</gene>
<dbReference type="OrthoDB" id="6426365at2759"/>
<dbReference type="InterPro" id="IPR001314">
    <property type="entry name" value="Peptidase_S1A"/>
</dbReference>
<dbReference type="EMBL" id="BMAW01102332">
    <property type="protein sequence ID" value="GFT03777.1"/>
    <property type="molecule type" value="Genomic_DNA"/>
</dbReference>
<dbReference type="Proteomes" id="UP000887013">
    <property type="component" value="Unassembled WGS sequence"/>
</dbReference>
<comment type="similarity">
    <text evidence="2">Belongs to the peptidase S1 family. CLIP subfamily.</text>
</comment>
<dbReference type="Gene3D" id="2.40.10.10">
    <property type="entry name" value="Trypsin-like serine proteases"/>
    <property type="match status" value="3"/>
</dbReference>
<evidence type="ECO:0000256" key="1">
    <source>
        <dbReference type="ARBA" id="ARBA00023157"/>
    </source>
</evidence>
<dbReference type="Pfam" id="PF00089">
    <property type="entry name" value="Trypsin"/>
    <property type="match status" value="1"/>
</dbReference>
<comment type="caution">
    <text evidence="4">The sequence shown here is derived from an EMBL/GenBank/DDBJ whole genome shotgun (WGS) entry which is preliminary data.</text>
</comment>
<dbReference type="GO" id="GO:0004252">
    <property type="term" value="F:serine-type endopeptidase activity"/>
    <property type="evidence" value="ECO:0007669"/>
    <property type="project" value="InterPro"/>
</dbReference>
<dbReference type="InterPro" id="IPR051487">
    <property type="entry name" value="Ser/Thr_Proteases_Immune/Dev"/>
</dbReference>
<dbReference type="FunFam" id="2.40.10.10:FF:000002">
    <property type="entry name" value="Transmembrane protease serine"/>
    <property type="match status" value="1"/>
</dbReference>
<dbReference type="InterPro" id="IPR009003">
    <property type="entry name" value="Peptidase_S1_PA"/>
</dbReference>
<reference evidence="4" key="1">
    <citation type="submission" date="2020-08" db="EMBL/GenBank/DDBJ databases">
        <title>Multicomponent nature underlies the extraordinary mechanical properties of spider dragline silk.</title>
        <authorList>
            <person name="Kono N."/>
            <person name="Nakamura H."/>
            <person name="Mori M."/>
            <person name="Yoshida Y."/>
            <person name="Ohtoshi R."/>
            <person name="Malay A.D."/>
            <person name="Moran D.A.P."/>
            <person name="Tomita M."/>
            <person name="Numata K."/>
            <person name="Arakawa K."/>
        </authorList>
    </citation>
    <scope>NUCLEOTIDE SEQUENCE</scope>
</reference>
<dbReference type="SUPFAM" id="SSF50494">
    <property type="entry name" value="Trypsin-like serine proteases"/>
    <property type="match status" value="2"/>
</dbReference>
<dbReference type="AlphaFoldDB" id="A0A8X6NB72"/>
<keyword evidence="5" id="KW-1185">Reference proteome</keyword>
<name>A0A8X6NB72_NEPPI</name>
<dbReference type="PROSITE" id="PS50240">
    <property type="entry name" value="TRYPSIN_DOM"/>
    <property type="match status" value="1"/>
</dbReference>
<dbReference type="SMART" id="SM00020">
    <property type="entry name" value="Tryp_SPc"/>
    <property type="match status" value="1"/>
</dbReference>
<dbReference type="InterPro" id="IPR043504">
    <property type="entry name" value="Peptidase_S1_PA_chymotrypsin"/>
</dbReference>
<evidence type="ECO:0000259" key="3">
    <source>
        <dbReference type="PROSITE" id="PS50240"/>
    </source>
</evidence>
<proteinExistence type="inferred from homology"/>
<evidence type="ECO:0000256" key="2">
    <source>
        <dbReference type="ARBA" id="ARBA00024195"/>
    </source>
</evidence>
<keyword evidence="1" id="KW-1015">Disulfide bond</keyword>
<organism evidence="4 5">
    <name type="scientific">Nephila pilipes</name>
    <name type="common">Giant wood spider</name>
    <name type="synonym">Nephila maculata</name>
    <dbReference type="NCBI Taxonomy" id="299642"/>
    <lineage>
        <taxon>Eukaryota</taxon>
        <taxon>Metazoa</taxon>
        <taxon>Ecdysozoa</taxon>
        <taxon>Arthropoda</taxon>
        <taxon>Chelicerata</taxon>
        <taxon>Arachnida</taxon>
        <taxon>Araneae</taxon>
        <taxon>Araneomorphae</taxon>
        <taxon>Entelegynae</taxon>
        <taxon>Araneoidea</taxon>
        <taxon>Nephilidae</taxon>
        <taxon>Nephila</taxon>
    </lineage>
</organism>
<evidence type="ECO:0000313" key="4">
    <source>
        <dbReference type="EMBL" id="GFT03777.1"/>
    </source>
</evidence>
<feature type="domain" description="Peptidase S1" evidence="3">
    <location>
        <begin position="1"/>
        <end position="203"/>
    </location>
</feature>
<evidence type="ECO:0000313" key="5">
    <source>
        <dbReference type="Proteomes" id="UP000887013"/>
    </source>
</evidence>
<protein>
    <submittedName>
        <fullName evidence="4">Serine proteinase stubble</fullName>
    </submittedName>
</protein>
<dbReference type="CDD" id="cd00190">
    <property type="entry name" value="Tryp_SPc"/>
    <property type="match status" value="1"/>
</dbReference>
<dbReference type="InterPro" id="IPR001254">
    <property type="entry name" value="Trypsin_dom"/>
</dbReference>
<sequence length="473" mass="53242">MVVSVLVADAYAEDGEISVKSATVAVATQSKNSQFVTFRIHSVKLHPRFEVRSEQPVYDIALLKLKDTIMFSERIRPICLTKKYFLESPGMAATVIGWGEMEEGGNSTRRLKEAVVPIRSPAECKRILRQQPYALGSYSICAGGYPLEDSCEGDSGGPLQVKDECGRWNLIGLVSWGLGCGKSIPAVYTRVAKFVKWILTNTADSMSCNAVNFPRLEPNIKECGLSAYRYMKTGIPVRMVELPFMANIYYGPKFIGTGVLVNSTILMTTTGVIHPWGKSLKFSKLRVHFGFPDNNKNSSDYLYESVEVKQIIFHAFAYHRFNLCLLQLGVAMTDSLMKFHPVCFSHFKTPYVEGDDVTIAAYIGGYLHSYKFAKARMRMLSVCREVKTEWFPENRTLCANQISKNYIPIPTNSRKDRSCAEEKGALIMNRIEDRYYLIGLSSRPRSCSSPRIFYDVNWAVPWITTISSLLDVV</sequence>
<dbReference type="PROSITE" id="PS00135">
    <property type="entry name" value="TRYPSIN_SER"/>
    <property type="match status" value="1"/>
</dbReference>
<dbReference type="GO" id="GO:0006508">
    <property type="term" value="P:proteolysis"/>
    <property type="evidence" value="ECO:0007669"/>
    <property type="project" value="InterPro"/>
</dbReference>